<proteinExistence type="predicted"/>
<dbReference type="STRING" id="86259.A0A4Z1P439"/>
<name>A0A4Z1P439_9PEZI</name>
<keyword evidence="2" id="KW-1133">Transmembrane helix</keyword>
<evidence type="ECO:0000313" key="5">
    <source>
        <dbReference type="Proteomes" id="UP000298493"/>
    </source>
</evidence>
<dbReference type="OrthoDB" id="5597489at2759"/>
<comment type="caution">
    <text evidence="4">The sequence shown here is derived from an EMBL/GenBank/DDBJ whole genome shotgun (WGS) entry which is preliminary data.</text>
</comment>
<sequence>MSSTATAPRNRAERRKAAKDSPFLHQTVTGIPLAQPDRSGPKSKTLFELAAERQAELEASGFYKNEGKSKLGPNGENNAQFISSDEDDEPIGPLGESLVYTISLAAVHFTLDVLVFNQYRQDIVWSEIMWKTLRMIPGLYILLFLLKCNTAMRFPQARQAVFLAGSIAAGCYLIYTGNQDGYYAIMKTIPPVGVLWIWSMVEMSLWGCLTNAAVVGAYTWYNGFTNF</sequence>
<feature type="region of interest" description="Disordered" evidence="1">
    <location>
        <begin position="66"/>
        <end position="87"/>
    </location>
</feature>
<dbReference type="Pfam" id="PF24841">
    <property type="entry name" value="DUF7719"/>
    <property type="match status" value="1"/>
</dbReference>
<keyword evidence="5" id="KW-1185">Reference proteome</keyword>
<evidence type="ECO:0000259" key="3">
    <source>
        <dbReference type="Pfam" id="PF24841"/>
    </source>
</evidence>
<gene>
    <name evidence="4" type="ORF">E6O75_ATG05961</name>
</gene>
<dbReference type="PANTHER" id="PTHR37846:SF1">
    <property type="entry name" value="DEACETYLASE-LIKE PROTEIN"/>
    <property type="match status" value="1"/>
</dbReference>
<feature type="transmembrane region" description="Helical" evidence="2">
    <location>
        <begin position="158"/>
        <end position="175"/>
    </location>
</feature>
<feature type="transmembrane region" description="Helical" evidence="2">
    <location>
        <begin position="195"/>
        <end position="221"/>
    </location>
</feature>
<feature type="domain" description="DUF7719" evidence="3">
    <location>
        <begin position="158"/>
        <end position="225"/>
    </location>
</feature>
<reference evidence="4 5" key="1">
    <citation type="submission" date="2019-04" db="EMBL/GenBank/DDBJ databases">
        <title>High contiguity whole genome sequence and gene annotation resource for two Venturia nashicola isolates.</title>
        <authorList>
            <person name="Prokchorchik M."/>
            <person name="Won K."/>
            <person name="Lee Y."/>
            <person name="Choi E.D."/>
            <person name="Segonzac C."/>
            <person name="Sohn K.H."/>
        </authorList>
    </citation>
    <scope>NUCLEOTIDE SEQUENCE [LARGE SCALE GENOMIC DNA]</scope>
    <source>
        <strain evidence="4 5">PRI2</strain>
    </source>
</reference>
<dbReference type="Proteomes" id="UP000298493">
    <property type="component" value="Unassembled WGS sequence"/>
</dbReference>
<dbReference type="AlphaFoldDB" id="A0A4Z1P439"/>
<dbReference type="EMBL" id="SNSC02000013">
    <property type="protein sequence ID" value="TID18840.1"/>
    <property type="molecule type" value="Genomic_DNA"/>
</dbReference>
<accession>A0A4Z1P439</accession>
<evidence type="ECO:0000256" key="2">
    <source>
        <dbReference type="SAM" id="Phobius"/>
    </source>
</evidence>
<feature type="region of interest" description="Disordered" evidence="1">
    <location>
        <begin position="1"/>
        <end position="44"/>
    </location>
</feature>
<organism evidence="4 5">
    <name type="scientific">Venturia nashicola</name>
    <dbReference type="NCBI Taxonomy" id="86259"/>
    <lineage>
        <taxon>Eukaryota</taxon>
        <taxon>Fungi</taxon>
        <taxon>Dikarya</taxon>
        <taxon>Ascomycota</taxon>
        <taxon>Pezizomycotina</taxon>
        <taxon>Dothideomycetes</taxon>
        <taxon>Pleosporomycetidae</taxon>
        <taxon>Venturiales</taxon>
        <taxon>Venturiaceae</taxon>
        <taxon>Venturia</taxon>
    </lineage>
</organism>
<dbReference type="InterPro" id="IPR056136">
    <property type="entry name" value="DUF7719"/>
</dbReference>
<protein>
    <recommendedName>
        <fullName evidence="3">DUF7719 domain-containing protein</fullName>
    </recommendedName>
</protein>
<evidence type="ECO:0000313" key="4">
    <source>
        <dbReference type="EMBL" id="TID18840.1"/>
    </source>
</evidence>
<dbReference type="PANTHER" id="PTHR37846">
    <property type="entry name" value="YALI0B21296P"/>
    <property type="match status" value="1"/>
</dbReference>
<keyword evidence="2" id="KW-0812">Transmembrane</keyword>
<keyword evidence="2" id="KW-0472">Membrane</keyword>
<evidence type="ECO:0000256" key="1">
    <source>
        <dbReference type="SAM" id="MobiDB-lite"/>
    </source>
</evidence>